<keyword evidence="3 7" id="KW-0547">Nucleotide-binding</keyword>
<feature type="region of interest" description="Disordered" evidence="8">
    <location>
        <begin position="467"/>
        <end position="487"/>
    </location>
</feature>
<proteinExistence type="inferred from homology"/>
<keyword evidence="6" id="KW-0472">Membrane</keyword>
<comment type="subcellular location">
    <subcellularLocation>
        <location evidence="1">Endosome membrane</location>
        <topology evidence="1">Peripheral membrane protein</topology>
    </subcellularLocation>
</comment>
<evidence type="ECO:0000256" key="8">
    <source>
        <dbReference type="SAM" id="MobiDB-lite"/>
    </source>
</evidence>
<dbReference type="InterPro" id="IPR036181">
    <property type="entry name" value="MIT_dom_sf"/>
</dbReference>
<evidence type="ECO:0000259" key="10">
    <source>
        <dbReference type="SMART" id="SM00745"/>
    </source>
</evidence>
<sequence>MSRFFVRYKCYKNGCSTADQTWQQLQLHDYYVWVIFGGYLYVKSTWPITKRNALSYANVATKEDEQKNYQVAAENYLSAAEWLLRARKLVTNAEKKVRLLEAAERYIDRAEKIKNMLDNNENKKEGITKDDSDGNKKKPIAEDDSDGNKKSEQDDEVDPDRKKMMQRFAGSIITDPKVTFTDVVGLDQAKEALKEAVILPIKFPKLFTGNRRPWAGILLYGPPGTGKSYLAKAIATECKSTFISVSSADLLSKWLGESEKAVRFLFELARERKPAIVFIDEIDALCSSRSENESEASRRIKTEFLIQMQGIGNNNEGVLILAATNIPWVLDSAIRRRFEKRIYIPLPDASARLSMFKMRIGRNTPHTIKENEWKILSEKSENYSGADIAVVVREALLSPIRRLQQSTHFKRVKNPNAGGPDLWATCSPADPLAEELTLDKIEGDKLCEPPVTMNDMMAALSTQKATVGAKDLKQHEKFTDEYGQEGS</sequence>
<dbReference type="Pfam" id="PF17862">
    <property type="entry name" value="AAA_lid_3"/>
    <property type="match status" value="1"/>
</dbReference>
<dbReference type="PANTHER" id="PTHR23074:SF83">
    <property type="entry name" value="VACUOLAR PROTEIN SORTING-ASSOCIATED PROTEIN 4A"/>
    <property type="match status" value="1"/>
</dbReference>
<dbReference type="Pfam" id="PF00004">
    <property type="entry name" value="AAA"/>
    <property type="match status" value="1"/>
</dbReference>
<evidence type="ECO:0000313" key="13">
    <source>
        <dbReference type="Proteomes" id="UP000663829"/>
    </source>
</evidence>
<feature type="domain" description="MIT" evidence="10">
    <location>
        <begin position="50"/>
        <end position="123"/>
    </location>
</feature>
<dbReference type="InterPro" id="IPR003593">
    <property type="entry name" value="AAA+_ATPase"/>
</dbReference>
<dbReference type="PANTHER" id="PTHR23074">
    <property type="entry name" value="AAA DOMAIN-CONTAINING"/>
    <property type="match status" value="1"/>
</dbReference>
<evidence type="ECO:0000256" key="4">
    <source>
        <dbReference type="ARBA" id="ARBA00022753"/>
    </source>
</evidence>
<dbReference type="EMBL" id="CAJNOQ010001478">
    <property type="protein sequence ID" value="CAF0897958.1"/>
    <property type="molecule type" value="Genomic_DNA"/>
</dbReference>
<feature type="domain" description="AAA+ ATPase" evidence="9">
    <location>
        <begin position="213"/>
        <end position="348"/>
    </location>
</feature>
<evidence type="ECO:0000256" key="7">
    <source>
        <dbReference type="RuleBase" id="RU003651"/>
    </source>
</evidence>
<dbReference type="Gene3D" id="1.10.8.60">
    <property type="match status" value="1"/>
</dbReference>
<dbReference type="InterPro" id="IPR003959">
    <property type="entry name" value="ATPase_AAA_core"/>
</dbReference>
<dbReference type="InterPro" id="IPR050304">
    <property type="entry name" value="MT-severing_AAA_ATPase"/>
</dbReference>
<feature type="compositionally biased region" description="Basic and acidic residues" evidence="8">
    <location>
        <begin position="121"/>
        <end position="152"/>
    </location>
</feature>
<dbReference type="Proteomes" id="UP000681722">
    <property type="component" value="Unassembled WGS sequence"/>
</dbReference>
<evidence type="ECO:0000313" key="11">
    <source>
        <dbReference type="EMBL" id="CAF0897958.1"/>
    </source>
</evidence>
<evidence type="ECO:0000259" key="9">
    <source>
        <dbReference type="SMART" id="SM00382"/>
    </source>
</evidence>
<dbReference type="Gene3D" id="3.40.50.300">
    <property type="entry name" value="P-loop containing nucleotide triphosphate hydrolases"/>
    <property type="match status" value="1"/>
</dbReference>
<dbReference type="OrthoDB" id="29072at2759"/>
<evidence type="ECO:0000313" key="12">
    <source>
        <dbReference type="EMBL" id="CAF3680906.1"/>
    </source>
</evidence>
<organism evidence="11 13">
    <name type="scientific">Didymodactylos carnosus</name>
    <dbReference type="NCBI Taxonomy" id="1234261"/>
    <lineage>
        <taxon>Eukaryota</taxon>
        <taxon>Metazoa</taxon>
        <taxon>Spiralia</taxon>
        <taxon>Gnathifera</taxon>
        <taxon>Rotifera</taxon>
        <taxon>Eurotatoria</taxon>
        <taxon>Bdelloidea</taxon>
        <taxon>Philodinida</taxon>
        <taxon>Philodinidae</taxon>
        <taxon>Didymodactylos</taxon>
    </lineage>
</organism>
<dbReference type="AlphaFoldDB" id="A0A813ZGG5"/>
<dbReference type="GO" id="GO:0016197">
    <property type="term" value="P:endosomal transport"/>
    <property type="evidence" value="ECO:0007669"/>
    <property type="project" value="TreeGrafter"/>
</dbReference>
<dbReference type="EMBL" id="CAJOBC010001478">
    <property type="protein sequence ID" value="CAF3680906.1"/>
    <property type="molecule type" value="Genomic_DNA"/>
</dbReference>
<keyword evidence="5 7" id="KW-0067">ATP-binding</keyword>
<comment type="similarity">
    <text evidence="2 7">Belongs to the AAA ATPase family.</text>
</comment>
<protein>
    <recommendedName>
        <fullName evidence="14">Vesicle-fusing ATPase</fullName>
    </recommendedName>
</protein>
<dbReference type="InterPro" id="IPR007330">
    <property type="entry name" value="MIT_dom"/>
</dbReference>
<dbReference type="Pfam" id="PF04212">
    <property type="entry name" value="MIT"/>
    <property type="match status" value="1"/>
</dbReference>
<dbReference type="Gene3D" id="1.20.58.80">
    <property type="entry name" value="Phosphotransferase system, lactose/cellobiose-type IIA subunit"/>
    <property type="match status" value="1"/>
</dbReference>
<evidence type="ECO:0008006" key="14">
    <source>
        <dbReference type="Google" id="ProtNLM"/>
    </source>
</evidence>
<evidence type="ECO:0000256" key="5">
    <source>
        <dbReference type="ARBA" id="ARBA00022840"/>
    </source>
</evidence>
<dbReference type="SUPFAM" id="SSF52540">
    <property type="entry name" value="P-loop containing nucleoside triphosphate hydrolases"/>
    <property type="match status" value="1"/>
</dbReference>
<name>A0A813ZGG5_9BILA</name>
<gene>
    <name evidence="11" type="ORF">GPM918_LOCUS8478</name>
    <name evidence="12" type="ORF">SRO942_LOCUS8478</name>
</gene>
<comment type="caution">
    <text evidence="11">The sequence shown here is derived from an EMBL/GenBank/DDBJ whole genome shotgun (WGS) entry which is preliminary data.</text>
</comment>
<evidence type="ECO:0000256" key="2">
    <source>
        <dbReference type="ARBA" id="ARBA00006914"/>
    </source>
</evidence>
<evidence type="ECO:0000256" key="3">
    <source>
        <dbReference type="ARBA" id="ARBA00022741"/>
    </source>
</evidence>
<dbReference type="InterPro" id="IPR003960">
    <property type="entry name" value="ATPase_AAA_CS"/>
</dbReference>
<dbReference type="InterPro" id="IPR015415">
    <property type="entry name" value="Spast_Vps4_C"/>
</dbReference>
<keyword evidence="13" id="KW-1185">Reference proteome</keyword>
<dbReference type="FunFam" id="1.10.8.60:FF:000015">
    <property type="entry name" value="vacuolar protein sorting-associated protein 4A"/>
    <property type="match status" value="1"/>
</dbReference>
<dbReference type="SMART" id="SM00382">
    <property type="entry name" value="AAA"/>
    <property type="match status" value="1"/>
</dbReference>
<dbReference type="GO" id="GO:0010008">
    <property type="term" value="C:endosome membrane"/>
    <property type="evidence" value="ECO:0007669"/>
    <property type="project" value="UniProtKB-SubCell"/>
</dbReference>
<dbReference type="InterPro" id="IPR041569">
    <property type="entry name" value="AAA_lid_3"/>
</dbReference>
<evidence type="ECO:0000256" key="6">
    <source>
        <dbReference type="ARBA" id="ARBA00023136"/>
    </source>
</evidence>
<keyword evidence="4" id="KW-0967">Endosome</keyword>
<dbReference type="GO" id="GO:0007033">
    <property type="term" value="P:vacuole organization"/>
    <property type="evidence" value="ECO:0007669"/>
    <property type="project" value="TreeGrafter"/>
</dbReference>
<feature type="compositionally biased region" description="Basic and acidic residues" evidence="8">
    <location>
        <begin position="470"/>
        <end position="480"/>
    </location>
</feature>
<evidence type="ECO:0000256" key="1">
    <source>
        <dbReference type="ARBA" id="ARBA00004481"/>
    </source>
</evidence>
<dbReference type="FunFam" id="3.40.50.300:FF:000043">
    <property type="entry name" value="Vacuolar protein sorting-associated protein 4"/>
    <property type="match status" value="1"/>
</dbReference>
<dbReference type="Pfam" id="PF09336">
    <property type="entry name" value="Vps4_C"/>
    <property type="match status" value="1"/>
</dbReference>
<dbReference type="GO" id="GO:0016887">
    <property type="term" value="F:ATP hydrolysis activity"/>
    <property type="evidence" value="ECO:0007669"/>
    <property type="project" value="InterPro"/>
</dbReference>
<dbReference type="SUPFAM" id="SSF116846">
    <property type="entry name" value="MIT domain"/>
    <property type="match status" value="1"/>
</dbReference>
<accession>A0A813ZGG5</accession>
<reference evidence="11" key="1">
    <citation type="submission" date="2021-02" db="EMBL/GenBank/DDBJ databases">
        <authorList>
            <person name="Nowell W R."/>
        </authorList>
    </citation>
    <scope>NUCLEOTIDE SEQUENCE</scope>
</reference>
<feature type="region of interest" description="Disordered" evidence="8">
    <location>
        <begin position="121"/>
        <end position="161"/>
    </location>
</feature>
<dbReference type="PROSITE" id="PS00674">
    <property type="entry name" value="AAA"/>
    <property type="match status" value="1"/>
</dbReference>
<dbReference type="GO" id="GO:0005524">
    <property type="term" value="F:ATP binding"/>
    <property type="evidence" value="ECO:0007669"/>
    <property type="project" value="UniProtKB-KW"/>
</dbReference>
<dbReference type="SMART" id="SM00745">
    <property type="entry name" value="MIT"/>
    <property type="match status" value="1"/>
</dbReference>
<dbReference type="Proteomes" id="UP000663829">
    <property type="component" value="Unassembled WGS sequence"/>
</dbReference>
<dbReference type="InterPro" id="IPR027417">
    <property type="entry name" value="P-loop_NTPase"/>
</dbReference>